<dbReference type="EC" id="7.6.2.2" evidence="3"/>
<dbReference type="Pfam" id="PF00664">
    <property type="entry name" value="ABC_membrane"/>
    <property type="match status" value="2"/>
</dbReference>
<dbReference type="Pfam" id="PF00005">
    <property type="entry name" value="ABC_tran"/>
    <property type="match status" value="2"/>
</dbReference>
<dbReference type="InterPro" id="IPR017871">
    <property type="entry name" value="ABC_transporter-like_CS"/>
</dbReference>
<feature type="transmembrane region" description="Helical" evidence="14">
    <location>
        <begin position="599"/>
        <end position="620"/>
    </location>
</feature>
<dbReference type="PANTHER" id="PTHR24223:SF330">
    <property type="entry name" value="ATP-BINDING CASSETTE SUB-FAMILY C MEMBER 10"/>
    <property type="match status" value="1"/>
</dbReference>
<dbReference type="FunFam" id="3.40.50.300:FF:001172">
    <property type="entry name" value="Cystic fibrosis transmembrane conductance regulator"/>
    <property type="match status" value="1"/>
</dbReference>
<dbReference type="PANTHER" id="PTHR24223">
    <property type="entry name" value="ATP-BINDING CASSETTE SUB-FAMILY C"/>
    <property type="match status" value="1"/>
</dbReference>
<protein>
    <recommendedName>
        <fullName evidence="3">ABC-type xenobiotic transporter</fullName>
        <ecNumber evidence="3">7.6.2.2</ecNumber>
    </recommendedName>
</protein>
<feature type="transmembrane region" description="Helical" evidence="14">
    <location>
        <begin position="140"/>
        <end position="159"/>
    </location>
</feature>
<dbReference type="CDD" id="cd03250">
    <property type="entry name" value="ABCC_MRP_domain1"/>
    <property type="match status" value="1"/>
</dbReference>
<dbReference type="SMART" id="SM00382">
    <property type="entry name" value="AAA"/>
    <property type="match status" value="2"/>
</dbReference>
<evidence type="ECO:0000256" key="13">
    <source>
        <dbReference type="ARBA" id="ARBA00034018"/>
    </source>
</evidence>
<dbReference type="OrthoDB" id="6500128at2759"/>
<keyword evidence="6" id="KW-0677">Repeat</keyword>
<sequence length="1553" mass="175080">MTDKLRFLPTFNENVKLSFPSVDEEDNIENDQSPIWNSWPVVVKVVCNESYVHVWNEESEDFGNCFGLTLFGLLPAAVFALVSAYFLAKPSPNIRLPEFPWQIWIKITLNFLISLLLIVHLVSLYLPFDSLYAPPYPALLVTYLFWIIAEVLHLFYLYAFMVPYKLFFKHGPSWMLMSWLITIPYYAQSIKSNIHFQRSVIDNGVWISILCLKLIYLIAHLCPHSPDFQRLPHRYQRAIRRDGRSSADESNDEEGFEDRSLLLGESLTASYNRTRRGTVSPEVGNTLWTQMTLSWPMKMLRQGSRFGINTVEQAMILPRNLKVLYTSNMFGVSELVRPVPLYTRSASSTSLDESNMDEMKSLWKRIAKCYGFKFAFFGVFQFTAMLANFAKPLTLSYLLVYMEGTVKDPTTGFTYAGILIALALFEGTLSVHLDYQLQRMKISLRTALVQSVYNKTILVARHRFEGKTIGEILNLMSTDCDRVANSVVNLHQVWCVPVQVILVLGLLYFQVGYIFSIGLGFSLVMIFVNHSIGKYIGRVNQKFMKAKDARIRLLSDIVYSISYIKMSAMEKIFKKKVEKLRDEEVTHLGKVKYLDAACVYFWAATPVILSIILFTIFSYFGEALTAAKVFTSLSLINMLIFPLNAYPWVINGTMEGYVSLKRLQKMLDLTVIDYQQVYEPTSTDDDCALLDSPSMYGLVNNTEVPFIFKLSNASFTNSTNILAPSTVKNINFKVAKGDLVGIAGQVGSGKSSLLQAIAGEIDRTSGSLLMNDNHDGLGLVTQEPWIFNGTVRENIIFGSAYNPELYRKIIEATALVDDIESWPAGDLTWLGERGTTISGGQKARIHLARQVYQEKEIYLLDDIFASLDRRVASHIYENVVMGLLRDTTRVVVSHQIEFLRDARIVYKIENGEFIESGTPNEILGVSKFASVVPEEEFHATEGKKKEEEAEDKADGAVNARVYHAYIKATGYPLFIAIVFFVVLMQLSKNLSDLFLTYWIHHDNENTTSSYYSSEKAKTFFSKDRMIPMPQKLSFIQVFILIGVVNSVITLVRAFSFAKGGLVASKRLHEKLLDSVLSTFPSWFHKTPPGRLINRFSSDINEADDGLPFILNIFMNDCVQLMGTVIIISYALPWFIVIVIPLMPFYSSLQFYYRHTARDLKRLAATSLSPIYQHFSETITGASTIRALRKQNQEILKNAKLLEANQRVNFSMLAANSWLSYRLTIGIGGTVTAVVTLIAIAQHEYATVDPSLIGLALSYALPLTGVISAFMRDFLSTELGFISVERIDEYSKLEREDAGPTQPVVKNWPRNGDLDIHKVHLQYPGASEEALKAVSLKIKNGEHVAIIGRTGSGKSSIFKAILRLEEFQGTIRLNDVVLKSVDVHSLRRNITTLSQDEFLFNGTIAENLDPAGKFSIDEINAAVDKVGLRSRVDRIGGLGGIIEEQGSNLSQGEKQLLCFARALLSKKKLILIDEATSSVDIDADLKIQQLIKNEFIGSTVLSIQHRLTNVSFYDRVLVMNHGKIEQFEKPDALIADKAGLFAQLLKSQTEELHE</sequence>
<feature type="transmembrane region" description="Helical" evidence="14">
    <location>
        <begin position="1251"/>
        <end position="1270"/>
    </location>
</feature>
<dbReference type="Proteomes" id="UP000001307">
    <property type="component" value="Unassembled WGS sequence"/>
</dbReference>
<evidence type="ECO:0000256" key="11">
    <source>
        <dbReference type="ARBA" id="ARBA00023136"/>
    </source>
</evidence>
<evidence type="ECO:0000256" key="7">
    <source>
        <dbReference type="ARBA" id="ARBA00022741"/>
    </source>
</evidence>
<dbReference type="Gene3D" id="3.40.50.300">
    <property type="entry name" value="P-loop containing nucleotide triphosphate hydrolases"/>
    <property type="match status" value="2"/>
</dbReference>
<evidence type="ECO:0000313" key="18">
    <source>
        <dbReference type="Proteomes" id="UP000001307"/>
    </source>
</evidence>
<dbReference type="GO" id="GO:0005524">
    <property type="term" value="F:ATP binding"/>
    <property type="evidence" value="ECO:0007669"/>
    <property type="project" value="UniProtKB-KW"/>
</dbReference>
<keyword evidence="18" id="KW-1185">Reference proteome</keyword>
<dbReference type="SUPFAM" id="SSF52540">
    <property type="entry name" value="P-loop containing nucleoside triphosphate hydrolases"/>
    <property type="match status" value="2"/>
</dbReference>
<dbReference type="CDD" id="cd18598">
    <property type="entry name" value="ABC_6TM_MRP7_D1_like"/>
    <property type="match status" value="1"/>
</dbReference>
<comment type="catalytic activity">
    <reaction evidence="13">
        <text>ATP + H2O + xenobioticSide 1 = ADP + phosphate + xenobioticSide 2.</text>
        <dbReference type="EC" id="7.6.2.2"/>
    </reaction>
</comment>
<dbReference type="InParanoid" id="E4WVP8"/>
<evidence type="ECO:0000256" key="3">
    <source>
        <dbReference type="ARBA" id="ARBA00012191"/>
    </source>
</evidence>
<dbReference type="PROSITE" id="PS50893">
    <property type="entry name" value="ABC_TRANSPORTER_2"/>
    <property type="match status" value="2"/>
</dbReference>
<dbReference type="CDD" id="cd18605">
    <property type="entry name" value="ABC_6TM_MRP7_D2_like"/>
    <property type="match status" value="1"/>
</dbReference>
<feature type="transmembrane region" description="Helical" evidence="14">
    <location>
        <begin position="517"/>
        <end position="537"/>
    </location>
</feature>
<keyword evidence="4" id="KW-0813">Transport</keyword>
<dbReference type="FunFam" id="1.20.1560.10:FF:000010">
    <property type="entry name" value="Multidrug resistance-associated ABC transporter"/>
    <property type="match status" value="1"/>
</dbReference>
<keyword evidence="10 14" id="KW-1133">Transmembrane helix</keyword>
<feature type="domain" description="ABC transporter" evidence="15">
    <location>
        <begin position="708"/>
        <end position="935"/>
    </location>
</feature>
<dbReference type="FunFam" id="3.40.50.300:FF:000973">
    <property type="entry name" value="Multidrug resistance-associated protein 4"/>
    <property type="match status" value="1"/>
</dbReference>
<proteinExistence type="inferred from homology"/>
<dbReference type="InterPro" id="IPR003593">
    <property type="entry name" value="AAA+_ATPase"/>
</dbReference>
<evidence type="ECO:0000256" key="5">
    <source>
        <dbReference type="ARBA" id="ARBA00022692"/>
    </source>
</evidence>
<name>E4WVP8_OIKDI</name>
<dbReference type="InterPro" id="IPR027417">
    <property type="entry name" value="P-loop_NTPase"/>
</dbReference>
<evidence type="ECO:0000256" key="12">
    <source>
        <dbReference type="ARBA" id="ARBA00023180"/>
    </source>
</evidence>
<feature type="transmembrane region" description="Helical" evidence="14">
    <location>
        <begin position="493"/>
        <end position="511"/>
    </location>
</feature>
<dbReference type="EMBL" id="FN653017">
    <property type="protein sequence ID" value="CBY21201.1"/>
    <property type="molecule type" value="Genomic_DNA"/>
</dbReference>
<evidence type="ECO:0000256" key="10">
    <source>
        <dbReference type="ARBA" id="ARBA00022989"/>
    </source>
</evidence>
<feature type="transmembrane region" description="Helical" evidence="14">
    <location>
        <begin position="1120"/>
        <end position="1142"/>
    </location>
</feature>
<keyword evidence="9" id="KW-1278">Translocase</keyword>
<evidence type="ECO:0000259" key="15">
    <source>
        <dbReference type="PROSITE" id="PS50893"/>
    </source>
</evidence>
<evidence type="ECO:0000256" key="6">
    <source>
        <dbReference type="ARBA" id="ARBA00022737"/>
    </source>
</evidence>
<evidence type="ECO:0000259" key="16">
    <source>
        <dbReference type="PROSITE" id="PS50929"/>
    </source>
</evidence>
<accession>E4WVP8</accession>
<feature type="domain" description="ABC transmembrane type-1" evidence="16">
    <location>
        <begin position="375"/>
        <end position="655"/>
    </location>
</feature>
<dbReference type="FunFam" id="1.20.1560.10:FF:000037">
    <property type="entry name" value="ATP-binding cassette subfamily C member 10"/>
    <property type="match status" value="1"/>
</dbReference>
<evidence type="ECO:0000313" key="17">
    <source>
        <dbReference type="EMBL" id="CBY21201.1"/>
    </source>
</evidence>
<evidence type="ECO:0000256" key="9">
    <source>
        <dbReference type="ARBA" id="ARBA00022967"/>
    </source>
</evidence>
<feature type="transmembrane region" description="Helical" evidence="14">
    <location>
        <begin position="370"/>
        <end position="393"/>
    </location>
</feature>
<dbReference type="PROSITE" id="PS50929">
    <property type="entry name" value="ABC_TM1F"/>
    <property type="match status" value="2"/>
</dbReference>
<keyword evidence="8" id="KW-0067">ATP-binding</keyword>
<dbReference type="SUPFAM" id="SSF90123">
    <property type="entry name" value="ABC transporter transmembrane region"/>
    <property type="match status" value="2"/>
</dbReference>
<dbReference type="GO" id="GO:0016887">
    <property type="term" value="F:ATP hydrolysis activity"/>
    <property type="evidence" value="ECO:0007669"/>
    <property type="project" value="InterPro"/>
</dbReference>
<evidence type="ECO:0000256" key="4">
    <source>
        <dbReference type="ARBA" id="ARBA00022448"/>
    </source>
</evidence>
<keyword evidence="11 14" id="KW-0472">Membrane</keyword>
<comment type="similarity">
    <text evidence="2">Belongs to the ABC transporter superfamily. ABCC family. Conjugate transporter (TC 3.A.1.208) subfamily.</text>
</comment>
<feature type="transmembrane region" description="Helical" evidence="14">
    <location>
        <begin position="1034"/>
        <end position="1057"/>
    </location>
</feature>
<dbReference type="InterPro" id="IPR050173">
    <property type="entry name" value="ABC_transporter_C-like"/>
</dbReference>
<evidence type="ECO:0000256" key="14">
    <source>
        <dbReference type="SAM" id="Phobius"/>
    </source>
</evidence>
<reference evidence="17 18" key="1">
    <citation type="journal article" date="2010" name="Science">
        <title>Plasticity of animal genome architecture unmasked by rapid evolution of a pelagic tunicate.</title>
        <authorList>
            <person name="Denoeud F."/>
            <person name="Henriet S."/>
            <person name="Mungpakdee S."/>
            <person name="Aury J.M."/>
            <person name="Da Silva C."/>
            <person name="Brinkmann H."/>
            <person name="Mikhaleva J."/>
            <person name="Olsen L.C."/>
            <person name="Jubin C."/>
            <person name="Canestro C."/>
            <person name="Bouquet J.M."/>
            <person name="Danks G."/>
            <person name="Poulain J."/>
            <person name="Campsteijn C."/>
            <person name="Adamski M."/>
            <person name="Cross I."/>
            <person name="Yadetie F."/>
            <person name="Muffato M."/>
            <person name="Louis A."/>
            <person name="Butcher S."/>
            <person name="Tsagkogeorga G."/>
            <person name="Konrad A."/>
            <person name="Singh S."/>
            <person name="Jensen M.F."/>
            <person name="Cong E.H."/>
            <person name="Eikeseth-Otteraa H."/>
            <person name="Noel B."/>
            <person name="Anthouard V."/>
            <person name="Porcel B.M."/>
            <person name="Kachouri-Lafond R."/>
            <person name="Nishino A."/>
            <person name="Ugolini M."/>
            <person name="Chourrout P."/>
            <person name="Nishida H."/>
            <person name="Aasland R."/>
            <person name="Huzurbazar S."/>
            <person name="Westhof E."/>
            <person name="Delsuc F."/>
            <person name="Lehrach H."/>
            <person name="Reinhardt R."/>
            <person name="Weissenbach J."/>
            <person name="Roy S.W."/>
            <person name="Artiguenave F."/>
            <person name="Postlethwait J.H."/>
            <person name="Manak J.R."/>
            <person name="Thompson E.M."/>
            <person name="Jaillon O."/>
            <person name="Du Pasquier L."/>
            <person name="Boudinot P."/>
            <person name="Liberles D.A."/>
            <person name="Volff J.N."/>
            <person name="Philippe H."/>
            <person name="Lenhard B."/>
            <person name="Roest Crollius H."/>
            <person name="Wincker P."/>
            <person name="Chourrout D."/>
        </authorList>
    </citation>
    <scope>NUCLEOTIDE SEQUENCE [LARGE SCALE GENOMIC DNA]</scope>
</reference>
<keyword evidence="12" id="KW-0325">Glycoprotein</keyword>
<gene>
    <name evidence="17" type="ORF">GSOID_T00008956001</name>
</gene>
<evidence type="ECO:0000256" key="8">
    <source>
        <dbReference type="ARBA" id="ARBA00022840"/>
    </source>
</evidence>
<feature type="domain" description="ABC transporter" evidence="15">
    <location>
        <begin position="1315"/>
        <end position="1545"/>
    </location>
</feature>
<evidence type="ECO:0000256" key="1">
    <source>
        <dbReference type="ARBA" id="ARBA00004141"/>
    </source>
</evidence>
<feature type="transmembrane region" description="Helical" evidence="14">
    <location>
        <begin position="626"/>
        <end position="646"/>
    </location>
</feature>
<feature type="transmembrane region" description="Helical" evidence="14">
    <location>
        <begin position="413"/>
        <end position="435"/>
    </location>
</feature>
<dbReference type="Gene3D" id="1.20.1560.10">
    <property type="entry name" value="ABC transporter type 1, transmembrane domain"/>
    <property type="match status" value="2"/>
</dbReference>
<dbReference type="FunCoup" id="E4WVP8">
    <property type="interactions" value="8"/>
</dbReference>
<dbReference type="InterPro" id="IPR011527">
    <property type="entry name" value="ABC1_TM_dom"/>
</dbReference>
<keyword evidence="5 14" id="KW-0812">Transmembrane</keyword>
<keyword evidence="7" id="KW-0547">Nucleotide-binding</keyword>
<dbReference type="PROSITE" id="PS00211">
    <property type="entry name" value="ABC_TRANSPORTER_1"/>
    <property type="match status" value="1"/>
</dbReference>
<dbReference type="InterPro" id="IPR036640">
    <property type="entry name" value="ABC1_TM_sf"/>
</dbReference>
<feature type="transmembrane region" description="Helical" evidence="14">
    <location>
        <begin position="1218"/>
        <end position="1239"/>
    </location>
</feature>
<feature type="transmembrane region" description="Helical" evidence="14">
    <location>
        <begin position="968"/>
        <end position="987"/>
    </location>
</feature>
<feature type="transmembrane region" description="Helical" evidence="14">
    <location>
        <begin position="109"/>
        <end position="128"/>
    </location>
</feature>
<comment type="subcellular location">
    <subcellularLocation>
        <location evidence="1">Membrane</location>
        <topology evidence="1">Multi-pass membrane protein</topology>
    </subcellularLocation>
</comment>
<dbReference type="GO" id="GO:0016020">
    <property type="term" value="C:membrane"/>
    <property type="evidence" value="ECO:0007669"/>
    <property type="project" value="UniProtKB-SubCell"/>
</dbReference>
<feature type="domain" description="ABC transmembrane type-1" evidence="16">
    <location>
        <begin position="973"/>
        <end position="1278"/>
    </location>
</feature>
<dbReference type="InterPro" id="IPR003439">
    <property type="entry name" value="ABC_transporter-like_ATP-bd"/>
</dbReference>
<feature type="transmembrane region" description="Helical" evidence="14">
    <location>
        <begin position="66"/>
        <end position="88"/>
    </location>
</feature>
<dbReference type="GO" id="GO:0008559">
    <property type="term" value="F:ABC-type xenobiotic transporter activity"/>
    <property type="evidence" value="ECO:0007669"/>
    <property type="project" value="UniProtKB-EC"/>
</dbReference>
<organism evidence="17 18">
    <name type="scientific">Oikopleura dioica</name>
    <name type="common">Tunicate</name>
    <dbReference type="NCBI Taxonomy" id="34765"/>
    <lineage>
        <taxon>Eukaryota</taxon>
        <taxon>Metazoa</taxon>
        <taxon>Chordata</taxon>
        <taxon>Tunicata</taxon>
        <taxon>Appendicularia</taxon>
        <taxon>Copelata</taxon>
        <taxon>Oikopleuridae</taxon>
        <taxon>Oikopleura</taxon>
    </lineage>
</organism>
<evidence type="ECO:0000256" key="2">
    <source>
        <dbReference type="ARBA" id="ARBA00009726"/>
    </source>
</evidence>